<gene>
    <name evidence="2" type="ORF">C2G38_2231888</name>
</gene>
<feature type="transmembrane region" description="Helical" evidence="1">
    <location>
        <begin position="51"/>
        <end position="73"/>
    </location>
</feature>
<evidence type="ECO:0000256" key="1">
    <source>
        <dbReference type="SAM" id="Phobius"/>
    </source>
</evidence>
<organism evidence="2 3">
    <name type="scientific">Gigaspora rosea</name>
    <dbReference type="NCBI Taxonomy" id="44941"/>
    <lineage>
        <taxon>Eukaryota</taxon>
        <taxon>Fungi</taxon>
        <taxon>Fungi incertae sedis</taxon>
        <taxon>Mucoromycota</taxon>
        <taxon>Glomeromycotina</taxon>
        <taxon>Glomeromycetes</taxon>
        <taxon>Diversisporales</taxon>
        <taxon>Gigasporaceae</taxon>
        <taxon>Gigaspora</taxon>
    </lineage>
</organism>
<evidence type="ECO:0000313" key="2">
    <source>
        <dbReference type="EMBL" id="RIB01101.1"/>
    </source>
</evidence>
<dbReference type="EMBL" id="QKWP01003331">
    <property type="protein sequence ID" value="RIB01101.1"/>
    <property type="molecule type" value="Genomic_DNA"/>
</dbReference>
<feature type="transmembrane region" description="Helical" evidence="1">
    <location>
        <begin position="12"/>
        <end position="31"/>
    </location>
</feature>
<reference evidence="2 3" key="1">
    <citation type="submission" date="2018-06" db="EMBL/GenBank/DDBJ databases">
        <title>Comparative genomics reveals the genomic features of Rhizophagus irregularis, R. cerebriforme, R. diaphanum and Gigaspora rosea, and their symbiotic lifestyle signature.</title>
        <authorList>
            <person name="Morin E."/>
            <person name="San Clemente H."/>
            <person name="Chen E.C.H."/>
            <person name="De La Providencia I."/>
            <person name="Hainaut M."/>
            <person name="Kuo A."/>
            <person name="Kohler A."/>
            <person name="Murat C."/>
            <person name="Tang N."/>
            <person name="Roy S."/>
            <person name="Loubradou J."/>
            <person name="Henrissat B."/>
            <person name="Grigoriev I.V."/>
            <person name="Corradi N."/>
            <person name="Roux C."/>
            <person name="Martin F.M."/>
        </authorList>
    </citation>
    <scope>NUCLEOTIDE SEQUENCE [LARGE SCALE GENOMIC DNA]</scope>
    <source>
        <strain evidence="2 3">DAOM 194757</strain>
    </source>
</reference>
<keyword evidence="1" id="KW-0472">Membrane</keyword>
<comment type="caution">
    <text evidence="2">The sequence shown here is derived from an EMBL/GenBank/DDBJ whole genome shotgun (WGS) entry which is preliminary data.</text>
</comment>
<accession>A0A397TUK9</accession>
<dbReference type="AlphaFoldDB" id="A0A397TUK9"/>
<protein>
    <submittedName>
        <fullName evidence="2">Uncharacterized protein</fullName>
    </submittedName>
</protein>
<keyword evidence="3" id="KW-1185">Reference proteome</keyword>
<sequence length="79" mass="9077">MPVTQNQRYFSLLVYVASVVGIFTLVSSSLWNHRMFWCHRCCGATISLLCYFRYLPATCFIACFAVCFVLHALRHTFSG</sequence>
<proteinExistence type="predicted"/>
<dbReference type="Proteomes" id="UP000266673">
    <property type="component" value="Unassembled WGS sequence"/>
</dbReference>
<name>A0A397TUK9_9GLOM</name>
<keyword evidence="1" id="KW-0812">Transmembrane</keyword>
<evidence type="ECO:0000313" key="3">
    <source>
        <dbReference type="Proteomes" id="UP000266673"/>
    </source>
</evidence>
<keyword evidence="1" id="KW-1133">Transmembrane helix</keyword>